<feature type="region of interest" description="Disordered" evidence="1">
    <location>
        <begin position="216"/>
        <end position="269"/>
    </location>
</feature>
<feature type="compositionally biased region" description="Polar residues" evidence="1">
    <location>
        <begin position="52"/>
        <end position="66"/>
    </location>
</feature>
<feature type="region of interest" description="Disordered" evidence="1">
    <location>
        <begin position="1"/>
        <end position="66"/>
    </location>
</feature>
<feature type="compositionally biased region" description="Low complexity" evidence="1">
    <location>
        <begin position="26"/>
        <end position="51"/>
    </location>
</feature>
<accession>A0A5B0M1R1</accession>
<feature type="compositionally biased region" description="Basic and acidic residues" evidence="1">
    <location>
        <begin position="116"/>
        <end position="128"/>
    </location>
</feature>
<comment type="caution">
    <text evidence="2">The sequence shown here is derived from an EMBL/GenBank/DDBJ whole genome shotgun (WGS) entry which is preliminary data.</text>
</comment>
<evidence type="ECO:0000256" key="1">
    <source>
        <dbReference type="SAM" id="MobiDB-lite"/>
    </source>
</evidence>
<feature type="compositionally biased region" description="Polar residues" evidence="1">
    <location>
        <begin position="185"/>
        <end position="199"/>
    </location>
</feature>
<feature type="region of interest" description="Disordered" evidence="1">
    <location>
        <begin position="744"/>
        <end position="775"/>
    </location>
</feature>
<feature type="compositionally biased region" description="Polar residues" evidence="1">
    <location>
        <begin position="824"/>
        <end position="838"/>
    </location>
</feature>
<evidence type="ECO:0000313" key="3">
    <source>
        <dbReference type="Proteomes" id="UP000324748"/>
    </source>
</evidence>
<proteinExistence type="predicted"/>
<feature type="region of interest" description="Disordered" evidence="1">
    <location>
        <begin position="824"/>
        <end position="846"/>
    </location>
</feature>
<protein>
    <submittedName>
        <fullName evidence="2">Uncharacterized protein</fullName>
    </submittedName>
</protein>
<sequence>MLIIDPSSITQPTMAHYNSPEPLSISSADVSLSQQLQSLPTSPASSTSPPSKIQSDHQQSAPSHHSTALPTLIPITQPTIQTSAPTHSTSPATVITQTSTSQPQSITSTSHPQPDLSERKPKTSELESKSPLTSEPPGIPSSNADLLFFQLPSNPPIDPLHPIQDPLPIISPKQPPIPSEDHLLDQSTSRKPSPPTQKISPLIVSRSMGAQAQLGLTTTDGDRPSPSNNAPLNSSVPAPAPDKSISNSTQDLKPTSANNNKKNSDRSSTVSKKKFHFRAWKERLVEIRYYLDQLSIAPKMAATKLVEILTAYETKQQRKCGDKSSVPLDGRLEVILAIKYNRTSNKFLQAWSNSQTESLAVIDSWLRDAVYFLVRQDNPSQLSTDQQPRNRAERTYSQRLMILHSILQLLDKLPISYQHLIKHSFGKQIHRINVTPKFPDNITQLSNLLEPRWREIVQRYKAENPSHEEPSTTTNSTPALPPKNGPPATVNITTSNSNPSTSASTSTSNHQQLSTTTSATATKFPLSNLNPNRPASVQPRKRSLETSFGPDHSNDMKKRKVDPPNQPTGQKQVAGLNARQEPAKSPTFAMLWRSNSTTGDKPTPTPPTVEDAFSQAMGLLKSHLASNPDHNFSDVHVPKSNANKPVKNVRFRSDDELCQVKIVERLVYDDDEDELPRPWMDDARMLDACEGRYLHHALGILEEEMEWTSSREVMVNTETLKNLKISPLVSQAATIQEARGLEIASARHTDESEIPETSSVPTRKSSLSKHPVLPPKQMKLGGELLTDPQVIHAIAWCQAANGADSAVADDQQVSNILAQLAPPNQCSPSPAFNHQPQRPFNPILGSTELNHFHGSNPQQSSLLIENNTPYNFYPDRSDRDLPPHINLPQHPQPSLPAPPPSLTVSSQPKRKRKKKKPKIRLDPDQQGTQDIQCRYGAECQFGQNCRFVSLLSLSSTFFYIPTMKQKKKHPLPFFTKKNFSLAIMGQKLQLTMAANASYRLNT</sequence>
<gene>
    <name evidence="2" type="ORF">PGT21_005551</name>
</gene>
<feature type="compositionally biased region" description="Polar residues" evidence="1">
    <location>
        <begin position="755"/>
        <end position="765"/>
    </location>
</feature>
<keyword evidence="3" id="KW-1185">Reference proteome</keyword>
<name>A0A5B0M1R1_PUCGR</name>
<feature type="region of interest" description="Disordered" evidence="1">
    <location>
        <begin position="867"/>
        <end position="927"/>
    </location>
</feature>
<feature type="compositionally biased region" description="Low complexity" evidence="1">
    <location>
        <begin position="224"/>
        <end position="237"/>
    </location>
</feature>
<evidence type="ECO:0000313" key="2">
    <source>
        <dbReference type="EMBL" id="KAA1070256.1"/>
    </source>
</evidence>
<feature type="compositionally biased region" description="Polar residues" evidence="1">
    <location>
        <begin position="525"/>
        <end position="535"/>
    </location>
</feature>
<dbReference type="EMBL" id="VSWC01000171">
    <property type="protein sequence ID" value="KAA1070256.1"/>
    <property type="molecule type" value="Genomic_DNA"/>
</dbReference>
<organism evidence="2 3">
    <name type="scientific">Puccinia graminis f. sp. tritici</name>
    <dbReference type="NCBI Taxonomy" id="56615"/>
    <lineage>
        <taxon>Eukaryota</taxon>
        <taxon>Fungi</taxon>
        <taxon>Dikarya</taxon>
        <taxon>Basidiomycota</taxon>
        <taxon>Pucciniomycotina</taxon>
        <taxon>Pucciniomycetes</taxon>
        <taxon>Pucciniales</taxon>
        <taxon>Pucciniaceae</taxon>
        <taxon>Puccinia</taxon>
    </lineage>
</organism>
<reference evidence="2 3" key="1">
    <citation type="submission" date="2019-05" db="EMBL/GenBank/DDBJ databases">
        <title>Emergence of the Ug99 lineage of the wheat stem rust pathogen through somatic hybridization.</title>
        <authorList>
            <person name="Li F."/>
            <person name="Upadhyaya N.M."/>
            <person name="Sperschneider J."/>
            <person name="Matny O."/>
            <person name="Nguyen-Phuc H."/>
            <person name="Mago R."/>
            <person name="Raley C."/>
            <person name="Miller M.E."/>
            <person name="Silverstein K.A.T."/>
            <person name="Henningsen E."/>
            <person name="Hirsch C.D."/>
            <person name="Visser B."/>
            <person name="Pretorius Z.A."/>
            <person name="Steffenson B.J."/>
            <person name="Schwessinger B."/>
            <person name="Dodds P.N."/>
            <person name="Figueroa M."/>
        </authorList>
    </citation>
    <scope>NUCLEOTIDE SEQUENCE [LARGE SCALE GENOMIC DNA]</scope>
    <source>
        <strain evidence="2">21-0</strain>
    </source>
</reference>
<dbReference type="Proteomes" id="UP000324748">
    <property type="component" value="Unassembled WGS sequence"/>
</dbReference>
<dbReference type="AlphaFoldDB" id="A0A5B0M1R1"/>
<feature type="region of interest" description="Disordered" evidence="1">
    <location>
        <begin position="462"/>
        <end position="583"/>
    </location>
</feature>
<feature type="compositionally biased region" description="Polar residues" evidence="1">
    <location>
        <begin position="244"/>
        <end position="269"/>
    </location>
</feature>
<feature type="compositionally biased region" description="Basic residues" evidence="1">
    <location>
        <begin position="908"/>
        <end position="918"/>
    </location>
</feature>
<feature type="region of interest" description="Disordered" evidence="1">
    <location>
        <begin position="81"/>
        <end position="204"/>
    </location>
</feature>
<feature type="compositionally biased region" description="Low complexity" evidence="1">
    <location>
        <begin position="489"/>
        <end position="522"/>
    </location>
</feature>
<feature type="compositionally biased region" description="Low complexity" evidence="1">
    <location>
        <begin position="81"/>
        <end position="114"/>
    </location>
</feature>
<dbReference type="OrthoDB" id="2507483at2759"/>
<feature type="compositionally biased region" description="Pro residues" evidence="1">
    <location>
        <begin position="890"/>
        <end position="901"/>
    </location>
</feature>